<sequence length="82" mass="9372">MIGGWQQQQQQWQGMIVTAVERYNGAAMGKRHPAAVVDVTVWQHQQGVFALIGGQQQQQQQWQGMMLLLQARGTLQQWSMLH</sequence>
<accession>A0A409XBN0</accession>
<dbReference type="Proteomes" id="UP000283269">
    <property type="component" value="Unassembled WGS sequence"/>
</dbReference>
<evidence type="ECO:0000313" key="1">
    <source>
        <dbReference type="EMBL" id="PPQ88155.1"/>
    </source>
</evidence>
<evidence type="ECO:0000313" key="2">
    <source>
        <dbReference type="Proteomes" id="UP000283269"/>
    </source>
</evidence>
<gene>
    <name evidence="1" type="ORF">CVT25_005123</name>
</gene>
<name>A0A409XBN0_PSICY</name>
<dbReference type="AlphaFoldDB" id="A0A409XBN0"/>
<organism evidence="1 2">
    <name type="scientific">Psilocybe cyanescens</name>
    <dbReference type="NCBI Taxonomy" id="93625"/>
    <lineage>
        <taxon>Eukaryota</taxon>
        <taxon>Fungi</taxon>
        <taxon>Dikarya</taxon>
        <taxon>Basidiomycota</taxon>
        <taxon>Agaricomycotina</taxon>
        <taxon>Agaricomycetes</taxon>
        <taxon>Agaricomycetidae</taxon>
        <taxon>Agaricales</taxon>
        <taxon>Agaricineae</taxon>
        <taxon>Strophariaceae</taxon>
        <taxon>Psilocybe</taxon>
    </lineage>
</organism>
<protein>
    <submittedName>
        <fullName evidence="1">Uncharacterized protein</fullName>
    </submittedName>
</protein>
<proteinExistence type="predicted"/>
<comment type="caution">
    <text evidence="1">The sequence shown here is derived from an EMBL/GenBank/DDBJ whole genome shotgun (WGS) entry which is preliminary data.</text>
</comment>
<dbReference type="EMBL" id="NHYD01002138">
    <property type="protein sequence ID" value="PPQ88155.1"/>
    <property type="molecule type" value="Genomic_DNA"/>
</dbReference>
<reference evidence="1 2" key="1">
    <citation type="journal article" date="2018" name="Evol. Lett.">
        <title>Horizontal gene cluster transfer increased hallucinogenic mushroom diversity.</title>
        <authorList>
            <person name="Reynolds H.T."/>
            <person name="Vijayakumar V."/>
            <person name="Gluck-Thaler E."/>
            <person name="Korotkin H.B."/>
            <person name="Matheny P.B."/>
            <person name="Slot J.C."/>
        </authorList>
    </citation>
    <scope>NUCLEOTIDE SEQUENCE [LARGE SCALE GENOMIC DNA]</scope>
    <source>
        <strain evidence="1 2">2631</strain>
    </source>
</reference>
<keyword evidence="2" id="KW-1185">Reference proteome</keyword>
<dbReference type="InParanoid" id="A0A409XBN0"/>